<comment type="caution">
    <text evidence="2">The sequence shown here is derived from an EMBL/GenBank/DDBJ whole genome shotgun (WGS) entry which is preliminary data.</text>
</comment>
<dbReference type="PANTHER" id="PTHR33090">
    <property type="entry name" value="DUF3774 DOMAIN PROTEIN-RELATED"/>
    <property type="match status" value="1"/>
</dbReference>
<dbReference type="AlphaFoldDB" id="A0AA88X4I2"/>
<feature type="compositionally biased region" description="Polar residues" evidence="1">
    <location>
        <begin position="132"/>
        <end position="141"/>
    </location>
</feature>
<accession>A0AA88X4I2</accession>
<proteinExistence type="predicted"/>
<feature type="region of interest" description="Disordered" evidence="1">
    <location>
        <begin position="115"/>
        <end position="141"/>
    </location>
</feature>
<reference evidence="2" key="1">
    <citation type="submission" date="2022-12" db="EMBL/GenBank/DDBJ databases">
        <title>Draft genome assemblies for two species of Escallonia (Escalloniales).</title>
        <authorList>
            <person name="Chanderbali A."/>
            <person name="Dervinis C."/>
            <person name="Anghel I."/>
            <person name="Soltis D."/>
            <person name="Soltis P."/>
            <person name="Zapata F."/>
        </authorList>
    </citation>
    <scope>NUCLEOTIDE SEQUENCE</scope>
    <source>
        <strain evidence="2">UCBG64.0493</strain>
        <tissue evidence="2">Leaf</tissue>
    </source>
</reference>
<evidence type="ECO:0000313" key="3">
    <source>
        <dbReference type="Proteomes" id="UP001188597"/>
    </source>
</evidence>
<gene>
    <name evidence="2" type="ORF">RJ639_037444</name>
</gene>
<evidence type="ECO:0008006" key="4">
    <source>
        <dbReference type="Google" id="ProtNLM"/>
    </source>
</evidence>
<evidence type="ECO:0000256" key="1">
    <source>
        <dbReference type="SAM" id="MobiDB-lite"/>
    </source>
</evidence>
<dbReference type="Proteomes" id="UP001188597">
    <property type="component" value="Unassembled WGS sequence"/>
</dbReference>
<dbReference type="InterPro" id="IPR022251">
    <property type="entry name" value="DUF3774_wound-induced"/>
</dbReference>
<dbReference type="Pfam" id="PF12609">
    <property type="entry name" value="DUF3774"/>
    <property type="match status" value="1"/>
</dbReference>
<sequence length="163" mass="17849">MASSTSRAWVVAASLGTVEALKDQMGFCRWNYNIRSMHQNAKNKASLFSQQTKKYSSSSSPRLSAVVSSCKDGEEKAKHAEDSLRKVIMIHPVPSEDAWVVSGLDALALPFYRKPTGRPKKVRRKGDDEARNPSTVGRSNNCLFKSGHVLSELADEVGQIPAA</sequence>
<feature type="compositionally biased region" description="Basic residues" evidence="1">
    <location>
        <begin position="115"/>
        <end position="124"/>
    </location>
</feature>
<name>A0AA88X4I2_9ASTE</name>
<keyword evidence="3" id="KW-1185">Reference proteome</keyword>
<protein>
    <recommendedName>
        <fullName evidence="4">Wound-responsive family protein</fullName>
    </recommendedName>
</protein>
<evidence type="ECO:0000313" key="2">
    <source>
        <dbReference type="EMBL" id="KAK3032270.1"/>
    </source>
</evidence>
<dbReference type="EMBL" id="JAVXUP010000275">
    <property type="protein sequence ID" value="KAK3032270.1"/>
    <property type="molecule type" value="Genomic_DNA"/>
</dbReference>
<organism evidence="2 3">
    <name type="scientific">Escallonia herrerae</name>
    <dbReference type="NCBI Taxonomy" id="1293975"/>
    <lineage>
        <taxon>Eukaryota</taxon>
        <taxon>Viridiplantae</taxon>
        <taxon>Streptophyta</taxon>
        <taxon>Embryophyta</taxon>
        <taxon>Tracheophyta</taxon>
        <taxon>Spermatophyta</taxon>
        <taxon>Magnoliopsida</taxon>
        <taxon>eudicotyledons</taxon>
        <taxon>Gunneridae</taxon>
        <taxon>Pentapetalae</taxon>
        <taxon>asterids</taxon>
        <taxon>campanulids</taxon>
        <taxon>Escalloniales</taxon>
        <taxon>Escalloniaceae</taxon>
        <taxon>Escallonia</taxon>
    </lineage>
</organism>